<keyword evidence="1" id="KW-1133">Transmembrane helix</keyword>
<evidence type="ECO:0000313" key="2">
    <source>
        <dbReference type="EMBL" id="TCV08216.1"/>
    </source>
</evidence>
<reference evidence="2 3" key="1">
    <citation type="submission" date="2019-03" db="EMBL/GenBank/DDBJ databases">
        <title>Genomic Encyclopedia of Type Strains, Phase IV (KMG-IV): sequencing the most valuable type-strain genomes for metagenomic binning, comparative biology and taxonomic classification.</title>
        <authorList>
            <person name="Goeker M."/>
        </authorList>
    </citation>
    <scope>NUCLEOTIDE SEQUENCE [LARGE SCALE GENOMIC DNA]</scope>
    <source>
        <strain evidence="2 3">DSM 22362</strain>
    </source>
</reference>
<comment type="caution">
    <text evidence="2">The sequence shown here is derived from an EMBL/GenBank/DDBJ whole genome shotgun (WGS) entry which is preliminary data.</text>
</comment>
<dbReference type="InterPro" id="IPR007395">
    <property type="entry name" value="Zn_peptidase_2"/>
</dbReference>
<dbReference type="AlphaFoldDB" id="A0A4R3VUQ0"/>
<feature type="transmembrane region" description="Helical" evidence="1">
    <location>
        <begin position="206"/>
        <end position="228"/>
    </location>
</feature>
<keyword evidence="1" id="KW-0472">Membrane</keyword>
<dbReference type="EMBL" id="SMBZ01000047">
    <property type="protein sequence ID" value="TCV08216.1"/>
    <property type="molecule type" value="Genomic_DNA"/>
</dbReference>
<keyword evidence="3" id="KW-1185">Reference proteome</keyword>
<feature type="transmembrane region" description="Helical" evidence="1">
    <location>
        <begin position="152"/>
        <end position="171"/>
    </location>
</feature>
<dbReference type="PANTHER" id="PTHR36434:SF1">
    <property type="entry name" value="MEMBRANE PROTEASE YUGP-RELATED"/>
    <property type="match status" value="1"/>
</dbReference>
<accession>A0A4R3VUQ0</accession>
<evidence type="ECO:0008006" key="4">
    <source>
        <dbReference type="Google" id="ProtNLM"/>
    </source>
</evidence>
<dbReference type="PANTHER" id="PTHR36434">
    <property type="entry name" value="MEMBRANE PROTEASE YUGP-RELATED"/>
    <property type="match status" value="1"/>
</dbReference>
<name>A0A4R3VUQ0_9SPHI</name>
<keyword evidence="1" id="KW-0812">Transmembrane</keyword>
<dbReference type="Pfam" id="PF04298">
    <property type="entry name" value="Zn_peptidase_2"/>
    <property type="match status" value="1"/>
</dbReference>
<dbReference type="Proteomes" id="UP000295197">
    <property type="component" value="Unassembled WGS sequence"/>
</dbReference>
<dbReference type="RefSeq" id="WP_207895768.1">
    <property type="nucleotide sequence ID" value="NZ_SMBZ01000047.1"/>
</dbReference>
<feature type="transmembrane region" description="Helical" evidence="1">
    <location>
        <begin position="126"/>
        <end position="145"/>
    </location>
</feature>
<evidence type="ECO:0000256" key="1">
    <source>
        <dbReference type="SAM" id="Phobius"/>
    </source>
</evidence>
<organism evidence="2 3">
    <name type="scientific">Sphingobacterium alimentarium</name>
    <dbReference type="NCBI Taxonomy" id="797292"/>
    <lineage>
        <taxon>Bacteria</taxon>
        <taxon>Pseudomonadati</taxon>
        <taxon>Bacteroidota</taxon>
        <taxon>Sphingobacteriia</taxon>
        <taxon>Sphingobacteriales</taxon>
        <taxon>Sphingobacteriaceae</taxon>
        <taxon>Sphingobacterium</taxon>
    </lineage>
</organism>
<proteinExistence type="predicted"/>
<gene>
    <name evidence="2" type="ORF">EDC17_104717</name>
</gene>
<protein>
    <recommendedName>
        <fullName evidence="4">Zinc metallopeptidase</fullName>
    </recommendedName>
</protein>
<evidence type="ECO:0000313" key="3">
    <source>
        <dbReference type="Proteomes" id="UP000295197"/>
    </source>
</evidence>
<sequence>MMLWLIFGIFFILCLIVGSRLKSKFREYSAIPTANGMSGAEVARKMLYDHGCYDVNIMSVQGTLPDHYNPQTKTVNLSQDVYYGTNVAAAAVAAHETCHAVQHANAYAWSGLPSALVPLQNISATILNKIFIGMFFGSFLLGSLFSMQTAPLIIVACYGVFTLFAFITLPVEFDASSRALAWIQRTGITDYYSPHSKAEKALRLAASTYVIAALSSLATLLYYLFALLGHSDE</sequence>